<name>A0A0P1AIR4_PLAHL</name>
<evidence type="ECO:0000256" key="1">
    <source>
        <dbReference type="SAM" id="MobiDB-lite"/>
    </source>
</evidence>
<reference evidence="3" key="1">
    <citation type="submission" date="2014-09" db="EMBL/GenBank/DDBJ databases">
        <authorList>
            <person name="Sharma Rahul"/>
            <person name="Thines Marco"/>
        </authorList>
    </citation>
    <scope>NUCLEOTIDE SEQUENCE [LARGE SCALE GENOMIC DNA]</scope>
</reference>
<accession>A0A0P1AIR4</accession>
<keyword evidence="3" id="KW-1185">Reference proteome</keyword>
<evidence type="ECO:0000313" key="2">
    <source>
        <dbReference type="EMBL" id="CEG40647.1"/>
    </source>
</evidence>
<protein>
    <submittedName>
        <fullName evidence="2">Uncharacterized protein</fullName>
    </submittedName>
</protein>
<dbReference type="Proteomes" id="UP000054928">
    <property type="component" value="Unassembled WGS sequence"/>
</dbReference>
<dbReference type="GeneID" id="36405888"/>
<dbReference type="EMBL" id="CCYD01000523">
    <property type="protein sequence ID" value="CEG40647.1"/>
    <property type="molecule type" value="Genomic_DNA"/>
</dbReference>
<organism evidence="2 3">
    <name type="scientific">Plasmopara halstedii</name>
    <name type="common">Downy mildew of sunflower</name>
    <dbReference type="NCBI Taxonomy" id="4781"/>
    <lineage>
        <taxon>Eukaryota</taxon>
        <taxon>Sar</taxon>
        <taxon>Stramenopiles</taxon>
        <taxon>Oomycota</taxon>
        <taxon>Peronosporomycetes</taxon>
        <taxon>Peronosporales</taxon>
        <taxon>Peronosporaceae</taxon>
        <taxon>Plasmopara</taxon>
    </lineage>
</organism>
<dbReference type="RefSeq" id="XP_024577016.1">
    <property type="nucleotide sequence ID" value="XM_024726328.1"/>
</dbReference>
<sequence>MLEETVRKTRRLMEKASKKRFFVRYDPELFPETSTKKEKAKWPHSYLVIDSLYEGRLSEQQRVKLVEAVKKTVWDMIRAMAMRAATKLSAAGGAGFVAGNTQKEGQRLQEAHHHQQASCGRPG</sequence>
<evidence type="ECO:0000313" key="3">
    <source>
        <dbReference type="Proteomes" id="UP000054928"/>
    </source>
</evidence>
<feature type="region of interest" description="Disordered" evidence="1">
    <location>
        <begin position="100"/>
        <end position="123"/>
    </location>
</feature>
<dbReference type="AlphaFoldDB" id="A0A0P1AIR4"/>
<proteinExistence type="predicted"/>
<feature type="compositionally biased region" description="Basic and acidic residues" evidence="1">
    <location>
        <begin position="104"/>
        <end position="113"/>
    </location>
</feature>